<keyword evidence="2" id="KW-1185">Reference proteome</keyword>
<dbReference type="Proteomes" id="UP000316621">
    <property type="component" value="Chromosome 5"/>
</dbReference>
<proteinExistence type="predicted"/>
<protein>
    <submittedName>
        <fullName evidence="1">Uncharacterized protein</fullName>
    </submittedName>
</protein>
<dbReference type="AlphaFoldDB" id="A0A4Y7JND9"/>
<organism evidence="1 2">
    <name type="scientific">Papaver somniferum</name>
    <name type="common">Opium poppy</name>
    <dbReference type="NCBI Taxonomy" id="3469"/>
    <lineage>
        <taxon>Eukaryota</taxon>
        <taxon>Viridiplantae</taxon>
        <taxon>Streptophyta</taxon>
        <taxon>Embryophyta</taxon>
        <taxon>Tracheophyta</taxon>
        <taxon>Spermatophyta</taxon>
        <taxon>Magnoliopsida</taxon>
        <taxon>Ranunculales</taxon>
        <taxon>Papaveraceae</taxon>
        <taxon>Papaveroideae</taxon>
        <taxon>Papaver</taxon>
    </lineage>
</organism>
<sequence length="67" mass="8072">MEVPSFSWLAEHSKVLIFKWKVQEKDDENAYRLRFARWKIRDICKSLEINVSQFGKVKFILAELQDI</sequence>
<accession>A0A4Y7JND9</accession>
<dbReference type="EMBL" id="CM010719">
    <property type="protein sequence ID" value="RZC61249.1"/>
    <property type="molecule type" value="Genomic_DNA"/>
</dbReference>
<reference evidence="1 2" key="1">
    <citation type="journal article" date="2018" name="Science">
        <title>The opium poppy genome and morphinan production.</title>
        <authorList>
            <person name="Guo L."/>
            <person name="Winzer T."/>
            <person name="Yang X."/>
            <person name="Li Y."/>
            <person name="Ning Z."/>
            <person name="He Z."/>
            <person name="Teodor R."/>
            <person name="Lu Y."/>
            <person name="Bowser T.A."/>
            <person name="Graham I.A."/>
            <person name="Ye K."/>
        </authorList>
    </citation>
    <scope>NUCLEOTIDE SEQUENCE [LARGE SCALE GENOMIC DNA]</scope>
    <source>
        <strain evidence="2">cv. HN1</strain>
        <tissue evidence="1">Leaves</tissue>
    </source>
</reference>
<gene>
    <name evidence="1" type="ORF">C5167_023008</name>
</gene>
<evidence type="ECO:0000313" key="1">
    <source>
        <dbReference type="EMBL" id="RZC61249.1"/>
    </source>
</evidence>
<evidence type="ECO:0000313" key="2">
    <source>
        <dbReference type="Proteomes" id="UP000316621"/>
    </source>
</evidence>
<dbReference type="Gramene" id="RZC61249">
    <property type="protein sequence ID" value="RZC61249"/>
    <property type="gene ID" value="C5167_023008"/>
</dbReference>
<name>A0A4Y7JND9_PAPSO</name>